<keyword evidence="2" id="KW-0804">Transcription</keyword>
<keyword evidence="1" id="KW-0805">Transcription regulation</keyword>
<feature type="domain" description="HTH araC/xylS-type" evidence="3">
    <location>
        <begin position="203"/>
        <end position="301"/>
    </location>
</feature>
<evidence type="ECO:0000256" key="1">
    <source>
        <dbReference type="ARBA" id="ARBA00023015"/>
    </source>
</evidence>
<dbReference type="GO" id="GO:0003700">
    <property type="term" value="F:DNA-binding transcription factor activity"/>
    <property type="evidence" value="ECO:0007669"/>
    <property type="project" value="InterPro"/>
</dbReference>
<gene>
    <name evidence="4" type="ORF">PIL02S_03269</name>
</gene>
<protein>
    <submittedName>
        <fullName evidence="4">AraC family transcriptional regulator</fullName>
    </submittedName>
</protein>
<evidence type="ECO:0000259" key="3">
    <source>
        <dbReference type="PROSITE" id="PS01124"/>
    </source>
</evidence>
<name>A0A2W0CJY4_9BACL</name>
<accession>A0A2W0CJY4</accession>
<dbReference type="InterPro" id="IPR009057">
    <property type="entry name" value="Homeodomain-like_sf"/>
</dbReference>
<dbReference type="Pfam" id="PF12833">
    <property type="entry name" value="HTH_18"/>
    <property type="match status" value="1"/>
</dbReference>
<sequence>MVSSLHMDNDVTRQMQEMAQLIGRFTLNDGIHATAIPSLSLIRASEISQPIYSVHQPALCIVAQGSKLVVLGRESYTYDRTQYLVASVNLPISGQVVQATAEKPYLCVRLDFDSNQIFDLIQSPAAMPSKSDNSTQRGLFVSSIKVPLLEAIIRLVRLLDTPEDIPILAPLFIREILYRIIQDEHGHSIKQFAVQNSHAHHIAKVIEVIQSEYDKPLRVDQLAAMVNMSSSSLHYHFKAITAMSPIQFQKQIRLQEARSMLIAGSTDAADAAFQVGYESPSQFSREYARMYGLPPKSDIQRLRHTLQMEY</sequence>
<evidence type="ECO:0000313" key="4">
    <source>
        <dbReference type="EMBL" id="PYY28128.1"/>
    </source>
</evidence>
<proteinExistence type="predicted"/>
<dbReference type="PANTHER" id="PTHR43436">
    <property type="entry name" value="ARAC-FAMILY TRANSCRIPTIONAL REGULATOR"/>
    <property type="match status" value="1"/>
</dbReference>
<reference evidence="4 5" key="1">
    <citation type="submission" date="2018-01" db="EMBL/GenBank/DDBJ databases">
        <title>Genome sequence of the PGP bacterium Paenibacillus illinoisensis E3.</title>
        <authorList>
            <person name="Rolli E."/>
            <person name="Marasco R."/>
            <person name="Bessem C."/>
            <person name="Michoud G."/>
            <person name="Gaiarsa S."/>
            <person name="Borin S."/>
            <person name="Daffonchio D."/>
        </authorList>
    </citation>
    <scope>NUCLEOTIDE SEQUENCE [LARGE SCALE GENOMIC DNA]</scope>
    <source>
        <strain evidence="4 5">E3</strain>
    </source>
</reference>
<dbReference type="InterPro" id="IPR009594">
    <property type="entry name" value="Tscrpt_reg_HTH_AraC_N"/>
</dbReference>
<evidence type="ECO:0000313" key="5">
    <source>
        <dbReference type="Proteomes" id="UP000247459"/>
    </source>
</evidence>
<dbReference type="AlphaFoldDB" id="A0A2W0CJY4"/>
<dbReference type="SMART" id="SM00342">
    <property type="entry name" value="HTH_ARAC"/>
    <property type="match status" value="1"/>
</dbReference>
<comment type="caution">
    <text evidence="4">The sequence shown here is derived from an EMBL/GenBank/DDBJ whole genome shotgun (WGS) entry which is preliminary data.</text>
</comment>
<dbReference type="Pfam" id="PF06719">
    <property type="entry name" value="AraC_N"/>
    <property type="match status" value="1"/>
</dbReference>
<dbReference type="GO" id="GO:0043565">
    <property type="term" value="F:sequence-specific DNA binding"/>
    <property type="evidence" value="ECO:0007669"/>
    <property type="project" value="InterPro"/>
</dbReference>
<dbReference type="OrthoDB" id="34150at2"/>
<dbReference type="SUPFAM" id="SSF46689">
    <property type="entry name" value="Homeodomain-like"/>
    <property type="match status" value="2"/>
</dbReference>
<dbReference type="RefSeq" id="WP_110759587.1">
    <property type="nucleotide sequence ID" value="NZ_PRLG01000020.1"/>
</dbReference>
<dbReference type="PANTHER" id="PTHR43436:SF1">
    <property type="entry name" value="TRANSCRIPTIONAL REGULATORY PROTEIN"/>
    <property type="match status" value="1"/>
</dbReference>
<dbReference type="PROSITE" id="PS01124">
    <property type="entry name" value="HTH_ARAC_FAMILY_2"/>
    <property type="match status" value="1"/>
</dbReference>
<organism evidence="4 5">
    <name type="scientific">Paenibacillus illinoisensis</name>
    <dbReference type="NCBI Taxonomy" id="59845"/>
    <lineage>
        <taxon>Bacteria</taxon>
        <taxon>Bacillati</taxon>
        <taxon>Bacillota</taxon>
        <taxon>Bacilli</taxon>
        <taxon>Bacillales</taxon>
        <taxon>Paenibacillaceae</taxon>
        <taxon>Paenibacillus</taxon>
    </lineage>
</organism>
<dbReference type="EMBL" id="PRLG01000020">
    <property type="protein sequence ID" value="PYY28128.1"/>
    <property type="molecule type" value="Genomic_DNA"/>
</dbReference>
<dbReference type="Proteomes" id="UP000247459">
    <property type="component" value="Unassembled WGS sequence"/>
</dbReference>
<dbReference type="InterPro" id="IPR018060">
    <property type="entry name" value="HTH_AraC"/>
</dbReference>
<dbReference type="Gene3D" id="1.10.10.60">
    <property type="entry name" value="Homeodomain-like"/>
    <property type="match status" value="1"/>
</dbReference>
<evidence type="ECO:0000256" key="2">
    <source>
        <dbReference type="ARBA" id="ARBA00023163"/>
    </source>
</evidence>